<proteinExistence type="predicted"/>
<dbReference type="GO" id="GO:0012505">
    <property type="term" value="C:endomembrane system"/>
    <property type="evidence" value="ECO:0007669"/>
    <property type="project" value="UniProtKB-ARBA"/>
</dbReference>
<protein>
    <submittedName>
        <fullName evidence="14">C2 domain-containing</fullName>
    </submittedName>
</protein>
<dbReference type="GO" id="GO:0016020">
    <property type="term" value="C:membrane"/>
    <property type="evidence" value="ECO:0007669"/>
    <property type="project" value="UniProtKB-SubCell"/>
</dbReference>
<dbReference type="InterPro" id="IPR000008">
    <property type="entry name" value="C2_dom"/>
</dbReference>
<feature type="domain" description="C2" evidence="12">
    <location>
        <begin position="189"/>
        <end position="328"/>
    </location>
</feature>
<dbReference type="Proteomes" id="UP000265663">
    <property type="component" value="Unassembled WGS sequence"/>
</dbReference>
<dbReference type="AlphaFoldDB" id="A0A3M7MBC3"/>
<dbReference type="GO" id="GO:0046872">
    <property type="term" value="F:metal ion binding"/>
    <property type="evidence" value="ECO:0007669"/>
    <property type="project" value="UniProtKB-KW"/>
</dbReference>
<dbReference type="Pfam" id="PF00168">
    <property type="entry name" value="C2"/>
    <property type="match status" value="2"/>
</dbReference>
<dbReference type="PANTHER" id="PTHR45761:SF1">
    <property type="entry name" value="EXTENDED SYNAPTOTAGMIN-LIKE PROTEIN 2, ISOFORM C"/>
    <property type="match status" value="1"/>
</dbReference>
<keyword evidence="15" id="KW-1185">Reference proteome</keyword>
<keyword evidence="5" id="KW-0677">Repeat</keyword>
<dbReference type="OrthoDB" id="1029639at2759"/>
<dbReference type="SUPFAM" id="SSF49562">
    <property type="entry name" value="C2 domain (Calcium/lipid-binding domain, CaLB)"/>
    <property type="match status" value="2"/>
</dbReference>
<keyword evidence="10 11" id="KW-0472">Membrane</keyword>
<dbReference type="GO" id="GO:0006869">
    <property type="term" value="P:lipid transport"/>
    <property type="evidence" value="ECO:0007669"/>
    <property type="project" value="UniProtKB-KW"/>
</dbReference>
<keyword evidence="7 11" id="KW-1133">Transmembrane helix</keyword>
<evidence type="ECO:0000256" key="10">
    <source>
        <dbReference type="ARBA" id="ARBA00023136"/>
    </source>
</evidence>
<dbReference type="SMART" id="SM00239">
    <property type="entry name" value="C2"/>
    <property type="match status" value="2"/>
</dbReference>
<keyword evidence="4" id="KW-0479">Metal-binding</keyword>
<evidence type="ECO:0000256" key="1">
    <source>
        <dbReference type="ARBA" id="ARBA00004370"/>
    </source>
</evidence>
<feature type="domain" description="SMP-LTD" evidence="13">
    <location>
        <begin position="21"/>
        <end position="198"/>
    </location>
</feature>
<evidence type="ECO:0000256" key="3">
    <source>
        <dbReference type="ARBA" id="ARBA00022692"/>
    </source>
</evidence>
<dbReference type="EMBL" id="KE747828">
    <property type="protein sequence ID" value="RMZ71843.1"/>
    <property type="molecule type" value="Genomic_DNA"/>
</dbReference>
<evidence type="ECO:0000259" key="12">
    <source>
        <dbReference type="PROSITE" id="PS50004"/>
    </source>
</evidence>
<dbReference type="InterPro" id="IPR035892">
    <property type="entry name" value="C2_domain_sf"/>
</dbReference>
<organism evidence="14 15">
    <name type="scientific">Pyrenophora seminiperda CCB06</name>
    <dbReference type="NCBI Taxonomy" id="1302712"/>
    <lineage>
        <taxon>Eukaryota</taxon>
        <taxon>Fungi</taxon>
        <taxon>Dikarya</taxon>
        <taxon>Ascomycota</taxon>
        <taxon>Pezizomycotina</taxon>
        <taxon>Dothideomycetes</taxon>
        <taxon>Pleosporomycetidae</taxon>
        <taxon>Pleosporales</taxon>
        <taxon>Pleosporineae</taxon>
        <taxon>Pleosporaceae</taxon>
        <taxon>Pyrenophora</taxon>
    </lineage>
</organism>
<evidence type="ECO:0000256" key="4">
    <source>
        <dbReference type="ARBA" id="ARBA00022723"/>
    </source>
</evidence>
<keyword evidence="8" id="KW-0445">Lipid transport</keyword>
<keyword evidence="9" id="KW-0446">Lipid-binding</keyword>
<evidence type="ECO:0000313" key="15">
    <source>
        <dbReference type="Proteomes" id="UP000265663"/>
    </source>
</evidence>
<dbReference type="Gene3D" id="2.60.40.150">
    <property type="entry name" value="C2 domain"/>
    <property type="match status" value="2"/>
</dbReference>
<evidence type="ECO:0000313" key="14">
    <source>
        <dbReference type="EMBL" id="RMZ71843.1"/>
    </source>
</evidence>
<dbReference type="PROSITE" id="PS51847">
    <property type="entry name" value="SMP"/>
    <property type="match status" value="1"/>
</dbReference>
<evidence type="ECO:0000259" key="13">
    <source>
        <dbReference type="PROSITE" id="PS51847"/>
    </source>
</evidence>
<keyword evidence="3 11" id="KW-0812">Transmembrane</keyword>
<dbReference type="InterPro" id="IPR039010">
    <property type="entry name" value="Synaptotagmin_SMP"/>
</dbReference>
<evidence type="ECO:0000256" key="2">
    <source>
        <dbReference type="ARBA" id="ARBA00022448"/>
    </source>
</evidence>
<dbReference type="PROSITE" id="PS50004">
    <property type="entry name" value="C2"/>
    <property type="match status" value="1"/>
</dbReference>
<feature type="transmembrane region" description="Helical" evidence="11">
    <location>
        <begin position="178"/>
        <end position="195"/>
    </location>
</feature>
<dbReference type="GO" id="GO:0005737">
    <property type="term" value="C:cytoplasm"/>
    <property type="evidence" value="ECO:0007669"/>
    <property type="project" value="UniProtKB-ARBA"/>
</dbReference>
<gene>
    <name evidence="14" type="ORF">GMOD_00009188</name>
</gene>
<dbReference type="PANTHER" id="PTHR45761">
    <property type="entry name" value="EXTENDED SYNAPTOTAGMIN-LIKE PROTEIN 2, ISOFORM C"/>
    <property type="match status" value="1"/>
</dbReference>
<feature type="transmembrane region" description="Helical" evidence="11">
    <location>
        <begin position="128"/>
        <end position="149"/>
    </location>
</feature>
<comment type="subcellular location">
    <subcellularLocation>
        <location evidence="1">Membrane</location>
    </subcellularLocation>
</comment>
<evidence type="ECO:0000256" key="7">
    <source>
        <dbReference type="ARBA" id="ARBA00022989"/>
    </source>
</evidence>
<dbReference type="GO" id="GO:0008289">
    <property type="term" value="F:lipid binding"/>
    <property type="evidence" value="ECO:0007669"/>
    <property type="project" value="UniProtKB-KW"/>
</dbReference>
<evidence type="ECO:0000256" key="8">
    <source>
        <dbReference type="ARBA" id="ARBA00023055"/>
    </source>
</evidence>
<evidence type="ECO:0000256" key="9">
    <source>
        <dbReference type="ARBA" id="ARBA00023121"/>
    </source>
</evidence>
<evidence type="ECO:0000256" key="11">
    <source>
        <dbReference type="SAM" id="Phobius"/>
    </source>
</evidence>
<sequence>MANQAPQAPASLVEMLTASGGAEPAGFLNDIVANLWPNICVAGSKIVKESVEPILASTLPGPLKNLRFVKLDFGHVPIGFSNVDVHKTKNNGIKLDMDMNWDGVCDFELDGKLVPKVGVEKVRMRGRISVLLCPLTNVIPLIGAAQVAFLNTPKLELDFTDAANIADLSIIDSTVRKIILGIIGGMFVLPNRFLVKMDNNVDYFRTYQPNHGLVRITVARATNIAAPKQGEKKSTISKLMEKVKLKDVPDCYAKVIVGAEPEWKSSVVDNNTNPEWNETHDFIVTDFEQDITVDIQDEDTATGDDDIGMASTTVKDILLQGGTQELSLSHKGTQTGGRVLIHAKFLNFVNNAQVLSSAHAQGNQQGQYVGLATILIASANDLQGPREELQPSVKVTWGTHTFQTAVKTYTPGTDIYNPSFDQAFRVPLTADMLANPGSFKFALLNKTTEFGSAQIGWQDVLGAEGMMVENSFDVGNGARIRAAVILNGVQLAE</sequence>
<dbReference type="Pfam" id="PF17047">
    <property type="entry name" value="SMP_LBD"/>
    <property type="match status" value="1"/>
</dbReference>
<keyword evidence="6" id="KW-0106">Calcium</keyword>
<name>A0A3M7MBC3_9PLEO</name>
<reference evidence="14 15" key="1">
    <citation type="journal article" date="2014" name="PLoS ONE">
        <title>De novo Genome Assembly of the Fungal Plant Pathogen Pyrenophora semeniperda.</title>
        <authorList>
            <person name="Soliai M.M."/>
            <person name="Meyer S.E."/>
            <person name="Udall J.A."/>
            <person name="Elzinga D.E."/>
            <person name="Hermansen R.A."/>
            <person name="Bodily P.M."/>
            <person name="Hart A.A."/>
            <person name="Coleman C.E."/>
        </authorList>
    </citation>
    <scope>NUCLEOTIDE SEQUENCE [LARGE SCALE GENOMIC DNA]</scope>
    <source>
        <strain evidence="14 15">CCB06</strain>
        <tissue evidence="14">Mycelium</tissue>
    </source>
</reference>
<evidence type="ECO:0000256" key="5">
    <source>
        <dbReference type="ARBA" id="ARBA00022737"/>
    </source>
</evidence>
<dbReference type="CDD" id="cd00030">
    <property type="entry name" value="C2"/>
    <property type="match status" value="1"/>
</dbReference>
<dbReference type="CDD" id="cd21670">
    <property type="entry name" value="SMP_ESyt"/>
    <property type="match status" value="1"/>
</dbReference>
<keyword evidence="2" id="KW-0813">Transport</keyword>
<dbReference type="InterPro" id="IPR031468">
    <property type="entry name" value="SMP_LBD"/>
</dbReference>
<evidence type="ECO:0000256" key="6">
    <source>
        <dbReference type="ARBA" id="ARBA00022837"/>
    </source>
</evidence>
<accession>A0A3M7MBC3</accession>
<dbReference type="InterPro" id="IPR051634">
    <property type="entry name" value="Extended_Synaptotagmin"/>
</dbReference>